<dbReference type="OrthoDB" id="1107094at2759"/>
<dbReference type="Gene3D" id="3.60.10.10">
    <property type="entry name" value="Endonuclease/exonuclease/phosphatase"/>
    <property type="match status" value="1"/>
</dbReference>
<protein>
    <recommendedName>
        <fullName evidence="3">Endonuclease/exonuclease/phosphatase domain-containing protein</fullName>
    </recommendedName>
</protein>
<dbReference type="Proteomes" id="UP000467841">
    <property type="component" value="Unassembled WGS sequence"/>
</dbReference>
<evidence type="ECO:0000313" key="1">
    <source>
        <dbReference type="EMBL" id="CAA7034272.1"/>
    </source>
</evidence>
<dbReference type="AlphaFoldDB" id="A0A6D2JAK1"/>
<evidence type="ECO:0008006" key="3">
    <source>
        <dbReference type="Google" id="ProtNLM"/>
    </source>
</evidence>
<comment type="caution">
    <text evidence="1">The sequence shown here is derived from an EMBL/GenBank/DDBJ whole genome shotgun (WGS) entry which is preliminary data.</text>
</comment>
<dbReference type="PANTHER" id="PTHR35218">
    <property type="entry name" value="RNASE H DOMAIN-CONTAINING PROTEIN"/>
    <property type="match status" value="1"/>
</dbReference>
<dbReference type="SUPFAM" id="SSF56219">
    <property type="entry name" value="DNase I-like"/>
    <property type="match status" value="1"/>
</dbReference>
<dbReference type="InterPro" id="IPR036691">
    <property type="entry name" value="Endo/exonu/phosph_ase_sf"/>
</dbReference>
<dbReference type="EMBL" id="CACVBM020001144">
    <property type="protein sequence ID" value="CAA7034272.1"/>
    <property type="molecule type" value="Genomic_DNA"/>
</dbReference>
<organism evidence="1 2">
    <name type="scientific">Microthlaspi erraticum</name>
    <dbReference type="NCBI Taxonomy" id="1685480"/>
    <lineage>
        <taxon>Eukaryota</taxon>
        <taxon>Viridiplantae</taxon>
        <taxon>Streptophyta</taxon>
        <taxon>Embryophyta</taxon>
        <taxon>Tracheophyta</taxon>
        <taxon>Spermatophyta</taxon>
        <taxon>Magnoliopsida</taxon>
        <taxon>eudicotyledons</taxon>
        <taxon>Gunneridae</taxon>
        <taxon>Pentapetalae</taxon>
        <taxon>rosids</taxon>
        <taxon>malvids</taxon>
        <taxon>Brassicales</taxon>
        <taxon>Brassicaceae</taxon>
        <taxon>Coluteocarpeae</taxon>
        <taxon>Microthlaspi</taxon>
    </lineage>
</organism>
<name>A0A6D2JAK1_9BRAS</name>
<gene>
    <name evidence="1" type="ORF">MERR_LOCUS21507</name>
</gene>
<keyword evidence="2" id="KW-1185">Reference proteome</keyword>
<accession>A0A6D2JAK1</accession>
<sequence>MSRSGRPQDLVIPRLKELRKKHFPEVMFLMETMNCRDVLVDLQVWLGYERVHAVEPVGTCGGLALFCKKGVDIELLSVNKNLMDIHVQFGDFSFFVSCVYGAPDKSNRAAVWDQLLSIGITRKASWCMVGDFNEIIHNGEKLGGPRRSMSSFEPFVKMLAECDMIELSSKGNMFTWGEDVIRGGYRAD</sequence>
<proteinExistence type="predicted"/>
<dbReference type="PANTHER" id="PTHR35218:SF9">
    <property type="entry name" value="ENDONUCLEASE_EXONUCLEASE_PHOSPHATASE DOMAIN-CONTAINING PROTEIN"/>
    <property type="match status" value="1"/>
</dbReference>
<evidence type="ECO:0000313" key="2">
    <source>
        <dbReference type="Proteomes" id="UP000467841"/>
    </source>
</evidence>
<reference evidence="1" key="1">
    <citation type="submission" date="2020-01" db="EMBL/GenBank/DDBJ databases">
        <authorList>
            <person name="Mishra B."/>
        </authorList>
    </citation>
    <scope>NUCLEOTIDE SEQUENCE [LARGE SCALE GENOMIC DNA]</scope>
</reference>